<dbReference type="InterPro" id="IPR003362">
    <property type="entry name" value="Bact_transf"/>
</dbReference>
<dbReference type="Pfam" id="PF02397">
    <property type="entry name" value="Bac_transf"/>
    <property type="match status" value="1"/>
</dbReference>
<keyword evidence="2" id="KW-0270">Exopolysaccharide synthesis</keyword>
<dbReference type="CDD" id="cd06533">
    <property type="entry name" value="Glyco_transf_WecG_TagA"/>
    <property type="match status" value="1"/>
</dbReference>
<feature type="signal peptide" evidence="4">
    <location>
        <begin position="1"/>
        <end position="18"/>
    </location>
</feature>
<comment type="similarity">
    <text evidence="1">Belongs to the bacterial sugar transferase family.</text>
</comment>
<keyword evidence="6" id="KW-0808">Transferase</keyword>
<keyword evidence="3" id="KW-1133">Transmembrane helix</keyword>
<dbReference type="AlphaFoldDB" id="A0A421BXH1"/>
<keyword evidence="3" id="KW-0812">Transmembrane</keyword>
<comment type="caution">
    <text evidence="6">The sequence shown here is derived from an EMBL/GenBank/DDBJ whole genome shotgun (WGS) entry which is preliminary data.</text>
</comment>
<evidence type="ECO:0000256" key="4">
    <source>
        <dbReference type="SAM" id="SignalP"/>
    </source>
</evidence>
<dbReference type="EMBL" id="RCHI01000001">
    <property type="protein sequence ID" value="RLL73027.1"/>
    <property type="molecule type" value="Genomic_DNA"/>
</dbReference>
<feature type="chain" id="PRO_5019443642" evidence="4">
    <location>
        <begin position="19"/>
        <end position="470"/>
    </location>
</feature>
<dbReference type="RefSeq" id="WP_121530389.1">
    <property type="nucleotide sequence ID" value="NZ_RCHI01000001.1"/>
</dbReference>
<evidence type="ECO:0000313" key="7">
    <source>
        <dbReference type="Proteomes" id="UP000279673"/>
    </source>
</evidence>
<evidence type="ECO:0000256" key="3">
    <source>
        <dbReference type="SAM" id="Phobius"/>
    </source>
</evidence>
<dbReference type="InterPro" id="IPR004629">
    <property type="entry name" value="WecG_TagA_CpsF"/>
</dbReference>
<feature type="transmembrane region" description="Helical" evidence="3">
    <location>
        <begin position="442"/>
        <end position="464"/>
    </location>
</feature>
<organism evidence="6 7">
    <name type="scientific">Paenirhodobacter hankyongi</name>
    <dbReference type="NCBI Taxonomy" id="2294033"/>
    <lineage>
        <taxon>Bacteria</taxon>
        <taxon>Pseudomonadati</taxon>
        <taxon>Pseudomonadota</taxon>
        <taxon>Alphaproteobacteria</taxon>
        <taxon>Rhodobacterales</taxon>
        <taxon>Rhodobacter group</taxon>
        <taxon>Paenirhodobacter</taxon>
    </lineage>
</organism>
<proteinExistence type="inferred from homology"/>
<dbReference type="GO" id="GO:0000271">
    <property type="term" value="P:polysaccharide biosynthetic process"/>
    <property type="evidence" value="ECO:0007669"/>
    <property type="project" value="UniProtKB-KW"/>
</dbReference>
<dbReference type="Pfam" id="PF03808">
    <property type="entry name" value="Glyco_tran_WecG"/>
    <property type="match status" value="1"/>
</dbReference>
<reference evidence="6 7" key="1">
    <citation type="submission" date="2018-10" db="EMBL/GenBank/DDBJ databases">
        <title>Rhodobacter sp . BO-81.</title>
        <authorList>
            <person name="Im W.T."/>
        </authorList>
    </citation>
    <scope>NUCLEOTIDE SEQUENCE [LARGE SCALE GENOMIC DNA]</scope>
    <source>
        <strain evidence="6 7">BO-81</strain>
    </source>
</reference>
<gene>
    <name evidence="6" type="ORF">DYS74_01525</name>
</gene>
<protein>
    <submittedName>
        <fullName evidence="6">WecB/TagA/CpsF family glycosyltransferase</fullName>
    </submittedName>
</protein>
<evidence type="ECO:0000256" key="2">
    <source>
        <dbReference type="ARBA" id="ARBA00023169"/>
    </source>
</evidence>
<keyword evidence="7" id="KW-1185">Reference proteome</keyword>
<feature type="domain" description="Bacterial sugar transferase" evidence="5">
    <location>
        <begin position="277"/>
        <end position="464"/>
    </location>
</feature>
<keyword evidence="3" id="KW-0472">Membrane</keyword>
<dbReference type="GO" id="GO:0016780">
    <property type="term" value="F:phosphotransferase activity, for other substituted phosphate groups"/>
    <property type="evidence" value="ECO:0007669"/>
    <property type="project" value="TreeGrafter"/>
</dbReference>
<dbReference type="PANTHER" id="PTHR30576:SF10">
    <property type="entry name" value="SLL5057 PROTEIN"/>
    <property type="match status" value="1"/>
</dbReference>
<accession>A0A421BXH1</accession>
<evidence type="ECO:0000259" key="5">
    <source>
        <dbReference type="Pfam" id="PF02397"/>
    </source>
</evidence>
<dbReference type="NCBIfam" id="TIGR00696">
    <property type="entry name" value="wecG_tagA_cpsF"/>
    <property type="match status" value="1"/>
</dbReference>
<evidence type="ECO:0000256" key="1">
    <source>
        <dbReference type="ARBA" id="ARBA00006464"/>
    </source>
</evidence>
<dbReference type="PANTHER" id="PTHR30576">
    <property type="entry name" value="COLANIC BIOSYNTHESIS UDP-GLUCOSE LIPID CARRIER TRANSFERASE"/>
    <property type="match status" value="1"/>
</dbReference>
<dbReference type="Proteomes" id="UP000279673">
    <property type="component" value="Unassembled WGS sequence"/>
</dbReference>
<feature type="transmembrane region" description="Helical" evidence="3">
    <location>
        <begin position="282"/>
        <end position="305"/>
    </location>
</feature>
<name>A0A421BXH1_9RHOB</name>
<sequence>MTFSLPSAAFTASAPVSAAVSAAAPRSAGLPAIRLFGLDLVDASADAAIAAMLAPGRRRVAFLNAHCGNVAAHDPAYAAALASADLVLPDGIGVELAARMQGQSFTANLNGTDLVPALLHEAALRGLSVFLFGAAPGVAEAAAAALTRRMSDLRIVGTRDGYEGARDSAAAIAAINASGADLLIVALGVPAQDLWLAEHAERLAPRLTLGVGALIDFLAGRQRRAPALVRRVRAEWVWRLAMEPRRMARRYLAGNPVFLARAATEALRLRGAIGVQRRLLDLAVAGGALLLLAPLFALIALAIRLESRGPALFRQTRIGRDGRPFTVFKFRSMHADAEARRDAFLASSDRAGICFKARHDPRVTCVGRVLRRFSLDELPQVFNVLRGEMSIVGPRPALPEEVAAYPAHARERLAVKPGLTGLWQVSGRAEISFERMVEMDRVHARSATIVLDLVVIALTFRALVTGRGAC</sequence>
<keyword evidence="4" id="KW-0732">Signal</keyword>
<evidence type="ECO:0000313" key="6">
    <source>
        <dbReference type="EMBL" id="RLL73027.1"/>
    </source>
</evidence>